<evidence type="ECO:0000256" key="2">
    <source>
        <dbReference type="ARBA" id="ARBA00045874"/>
    </source>
</evidence>
<dbReference type="PANTHER" id="PTHR11226">
    <property type="entry name" value="UDP-GLUCOSE GLYCOPROTEIN:GLUCOSYLTRANSFERASE"/>
    <property type="match status" value="1"/>
</dbReference>
<sequence>MDSVLQQLMEASLQQLTITTAAARLTGGSSVDEGDKKMEDVNIFSVASGHLYERFLSLWFPIHFLDVLLPLAVDKIIFVDADQIGRADLKELRDLDLEGAPYGYTPFCDSCHKMDGCRFWKTGYWMSHLGHRKYHIRSRKK</sequence>
<dbReference type="GO" id="GO:0018279">
    <property type="term" value="P:protein N-linked glycosylation via asparagine"/>
    <property type="evidence" value="ECO:0007669"/>
    <property type="project" value="TreeGrafter"/>
</dbReference>
<dbReference type="AlphaFoldDB" id="A0A7J6AEN0"/>
<evidence type="ECO:0000313" key="6">
    <source>
        <dbReference type="Proteomes" id="UP000593565"/>
    </source>
</evidence>
<comment type="function">
    <text evidence="2">Recognizes glycoproteins with minor folding defects. Reglucosylates single N-glycans near the misfolded part of the protein, thus providing quality control for protein folding in the endoplasmic reticulum. Reglucosylated proteins are recognized by calreticulin for recycling to the endoplasmic reticulum and refolding or degradation.</text>
</comment>
<dbReference type="EMBL" id="JAAGNN010000015">
    <property type="protein sequence ID" value="KAF4079938.1"/>
    <property type="molecule type" value="Genomic_DNA"/>
</dbReference>
<dbReference type="SUPFAM" id="SSF53448">
    <property type="entry name" value="Nucleotide-diphospho-sugar transferases"/>
    <property type="match status" value="1"/>
</dbReference>
<comment type="cofactor">
    <cofactor evidence="1">
        <name>Ca(2+)</name>
        <dbReference type="ChEBI" id="CHEBI:29108"/>
    </cofactor>
</comment>
<dbReference type="InterPro" id="IPR040497">
    <property type="entry name" value="Glyco_transf_24"/>
</dbReference>
<dbReference type="GO" id="GO:0036503">
    <property type="term" value="P:ERAD pathway"/>
    <property type="evidence" value="ECO:0007669"/>
    <property type="project" value="TreeGrafter"/>
</dbReference>
<name>A0A7J6AEN0_AMEME</name>
<comment type="catalytic activity">
    <reaction evidence="3">
        <text>N(4)-(alpha-D-Man-(1-&gt;2)-alpha-D-Man-(1-&gt;2)-alpha-D-Man-(1-&gt;3)-[alpha-D-Man-(1-&gt;2)-alpha-D-Man-(1-&gt;3)-[alpha-D-Man-(1-&gt;2)-alpha-D-Man-(1-&gt;6)]-alpha-D-Man-(1-&gt;6)]-beta-D-Man-(1-&gt;4)-beta-D-GlcNAc-(1-&gt;4)-beta-D-GlcNAc)-L-asparaginyl-[protein] (N-glucan mannose isomer 9A1,2,3B1,2,3) + UDP-alpha-D-glucose = N(4)-(alpha-D-Glc-(1-&gt;3)-alpha-D-Man-(1-&gt;2)-alpha-D-Man-(1-&gt;2)-alpha-D-Man-(1-&gt;3)-[alpha-D-Man-(1-&gt;2)-alpha-D-Man-(1-&gt;3)-[alpha-D-Man-(1-&gt;2)-alpha-D-Man-(1-&gt;6)]-alpha-D-Man-(1-&gt;6)]-beta-D-Man-(1-&gt;4)-beta-D-GlcNAc-(1-&gt;4)-beta-D-GlcNAc)-L-asparaginyl-[protein] + UDP + H(+)</text>
        <dbReference type="Rhea" id="RHEA:61304"/>
        <dbReference type="Rhea" id="RHEA-COMP:14356"/>
        <dbReference type="Rhea" id="RHEA-COMP:14357"/>
        <dbReference type="ChEBI" id="CHEBI:15378"/>
        <dbReference type="ChEBI" id="CHEBI:58223"/>
        <dbReference type="ChEBI" id="CHEBI:58885"/>
        <dbReference type="ChEBI" id="CHEBI:59080"/>
        <dbReference type="ChEBI" id="CHEBI:139493"/>
    </reaction>
</comment>
<gene>
    <name evidence="5" type="ORF">AMELA_G00184090</name>
</gene>
<comment type="caution">
    <text evidence="5">The sequence shown here is derived from an EMBL/GenBank/DDBJ whole genome shotgun (WGS) entry which is preliminary data.</text>
</comment>
<proteinExistence type="predicted"/>
<evidence type="ECO:0000313" key="5">
    <source>
        <dbReference type="EMBL" id="KAF4079938.1"/>
    </source>
</evidence>
<feature type="domain" description="Glucosyltransferase 24 catalytic" evidence="4">
    <location>
        <begin position="61"/>
        <end position="137"/>
    </location>
</feature>
<protein>
    <recommendedName>
        <fullName evidence="4">Glucosyltransferase 24 catalytic domain-containing protein</fullName>
    </recommendedName>
</protein>
<evidence type="ECO:0000256" key="1">
    <source>
        <dbReference type="ARBA" id="ARBA00001913"/>
    </source>
</evidence>
<dbReference type="Pfam" id="PF18404">
    <property type="entry name" value="Glyco_transf_24"/>
    <property type="match status" value="1"/>
</dbReference>
<reference evidence="5 6" key="1">
    <citation type="submission" date="2020-02" db="EMBL/GenBank/DDBJ databases">
        <title>A chromosome-scale genome assembly of the black bullhead catfish (Ameiurus melas).</title>
        <authorList>
            <person name="Wen M."/>
            <person name="Zham M."/>
            <person name="Cabau C."/>
            <person name="Klopp C."/>
            <person name="Donnadieu C."/>
            <person name="Roques C."/>
            <person name="Bouchez O."/>
            <person name="Lampietro C."/>
            <person name="Jouanno E."/>
            <person name="Herpin A."/>
            <person name="Louis A."/>
            <person name="Berthelot C."/>
            <person name="Parey E."/>
            <person name="Roest-Crollius H."/>
            <person name="Braasch I."/>
            <person name="Postlethwait J."/>
            <person name="Robinson-Rechavi M."/>
            <person name="Echchiki A."/>
            <person name="Begum T."/>
            <person name="Montfort J."/>
            <person name="Schartl M."/>
            <person name="Bobe J."/>
            <person name="Guiguen Y."/>
        </authorList>
    </citation>
    <scope>NUCLEOTIDE SEQUENCE [LARGE SCALE GENOMIC DNA]</scope>
    <source>
        <strain evidence="5">M_S1</strain>
        <tissue evidence="5">Blood</tissue>
    </source>
</reference>
<dbReference type="Proteomes" id="UP000593565">
    <property type="component" value="Unassembled WGS sequence"/>
</dbReference>
<organism evidence="5 6">
    <name type="scientific">Ameiurus melas</name>
    <name type="common">Black bullhead</name>
    <name type="synonym">Silurus melas</name>
    <dbReference type="NCBI Taxonomy" id="219545"/>
    <lineage>
        <taxon>Eukaryota</taxon>
        <taxon>Metazoa</taxon>
        <taxon>Chordata</taxon>
        <taxon>Craniata</taxon>
        <taxon>Vertebrata</taxon>
        <taxon>Euteleostomi</taxon>
        <taxon>Actinopterygii</taxon>
        <taxon>Neopterygii</taxon>
        <taxon>Teleostei</taxon>
        <taxon>Ostariophysi</taxon>
        <taxon>Siluriformes</taxon>
        <taxon>Ictaluridae</taxon>
        <taxon>Ameiurus</taxon>
    </lineage>
</organism>
<dbReference type="Gene3D" id="3.90.550.10">
    <property type="entry name" value="Spore Coat Polysaccharide Biosynthesis Protein SpsA, Chain A"/>
    <property type="match status" value="1"/>
</dbReference>
<accession>A0A7J6AEN0</accession>
<dbReference type="InterPro" id="IPR029044">
    <property type="entry name" value="Nucleotide-diphossugar_trans"/>
</dbReference>
<dbReference type="GO" id="GO:0003980">
    <property type="term" value="F:UDP-glucose:glycoprotein glucosyltransferase activity"/>
    <property type="evidence" value="ECO:0007669"/>
    <property type="project" value="InterPro"/>
</dbReference>
<keyword evidence="6" id="KW-1185">Reference proteome</keyword>
<evidence type="ECO:0000259" key="4">
    <source>
        <dbReference type="Pfam" id="PF18404"/>
    </source>
</evidence>
<dbReference type="GO" id="GO:0051082">
    <property type="term" value="F:unfolded protein binding"/>
    <property type="evidence" value="ECO:0007669"/>
    <property type="project" value="TreeGrafter"/>
</dbReference>
<dbReference type="PANTHER" id="PTHR11226:SF1">
    <property type="entry name" value="UDP-GLUCOSE:GLYCOPROTEIN GLUCOSYLTRANSFERASE 2"/>
    <property type="match status" value="1"/>
</dbReference>
<dbReference type="InterPro" id="IPR009448">
    <property type="entry name" value="UDP-g_GGtrans"/>
</dbReference>
<dbReference type="GO" id="GO:0005783">
    <property type="term" value="C:endoplasmic reticulum"/>
    <property type="evidence" value="ECO:0007669"/>
    <property type="project" value="TreeGrafter"/>
</dbReference>
<evidence type="ECO:0000256" key="3">
    <source>
        <dbReference type="ARBA" id="ARBA00048456"/>
    </source>
</evidence>